<protein>
    <submittedName>
        <fullName evidence="8">Stage II sporulation protein E (SpoIIE)</fullName>
    </submittedName>
</protein>
<reference evidence="8 9" key="1">
    <citation type="submission" date="2016-10" db="EMBL/GenBank/DDBJ databases">
        <authorList>
            <person name="de Groot N.N."/>
        </authorList>
    </citation>
    <scope>NUCLEOTIDE SEQUENCE [LARGE SCALE GENOMIC DNA]</scope>
    <source>
        <strain evidence="8 9">DSM 15269</strain>
    </source>
</reference>
<dbReference type="GO" id="GO:0032993">
    <property type="term" value="C:protein-DNA complex"/>
    <property type="evidence" value="ECO:0007669"/>
    <property type="project" value="TreeGrafter"/>
</dbReference>
<dbReference type="SMART" id="SM00331">
    <property type="entry name" value="PP2C_SIG"/>
    <property type="match status" value="1"/>
</dbReference>
<dbReference type="PROSITE" id="PS50110">
    <property type="entry name" value="RESPONSE_REGULATORY"/>
    <property type="match status" value="1"/>
</dbReference>
<dbReference type="PANTHER" id="PTHR48111">
    <property type="entry name" value="REGULATOR OF RPOS"/>
    <property type="match status" value="1"/>
</dbReference>
<dbReference type="InterPro" id="IPR001932">
    <property type="entry name" value="PPM-type_phosphatase-like_dom"/>
</dbReference>
<accession>A0A1H0EDM9</accession>
<keyword evidence="4" id="KW-0238">DNA-binding</keyword>
<dbReference type="GO" id="GO:0006355">
    <property type="term" value="P:regulation of DNA-templated transcription"/>
    <property type="evidence" value="ECO:0007669"/>
    <property type="project" value="TreeGrafter"/>
</dbReference>
<dbReference type="Pfam" id="PF00072">
    <property type="entry name" value="Response_reg"/>
    <property type="match status" value="1"/>
</dbReference>
<evidence type="ECO:0000256" key="3">
    <source>
        <dbReference type="ARBA" id="ARBA00023015"/>
    </source>
</evidence>
<proteinExistence type="predicted"/>
<dbReference type="EMBL" id="FNIN01000007">
    <property type="protein sequence ID" value="SDN80398.1"/>
    <property type="molecule type" value="Genomic_DNA"/>
</dbReference>
<dbReference type="PANTHER" id="PTHR48111:SF1">
    <property type="entry name" value="TWO-COMPONENT RESPONSE REGULATOR ORR33"/>
    <property type="match status" value="1"/>
</dbReference>
<sequence>MTKKPPLILVVDDSVLNRKILETLLQDEGYEVVEAGSGKECFDLAKKLKPDLILLDIMMPGEDGLETCRRLKQDPSTQEIPVIFISALSENRYIVRGLELGGVDYIVKPFSNPEVLARVKVHLGLKFAREQLIEAQAEKLNSIKDAQDSLLISPKDLPEAKFAYVYRSLKEAGGDFLDVLKLGEKQFLYILGDISGHDLGVGYYLSALKALCQQNFELFTPIRDGLNMINKISKKIFYPGQYVTANFVMLNFSSQILYFYNAAHYPLLLLRDNKVKEIYSEGDVLGAFDNFFIEETILEVEKGDRVFLFTDGLLGCSLKFKDKIERLKDVILKFKKFSLKDQIDFVVREMIGNRKIDDDLTFLGIEI</sequence>
<dbReference type="InterPro" id="IPR039420">
    <property type="entry name" value="WalR-like"/>
</dbReference>
<dbReference type="GO" id="GO:0005829">
    <property type="term" value="C:cytosol"/>
    <property type="evidence" value="ECO:0007669"/>
    <property type="project" value="TreeGrafter"/>
</dbReference>
<dbReference type="SUPFAM" id="SSF52172">
    <property type="entry name" value="CheY-like"/>
    <property type="match status" value="1"/>
</dbReference>
<evidence type="ECO:0000313" key="8">
    <source>
        <dbReference type="EMBL" id="SDN80398.1"/>
    </source>
</evidence>
<gene>
    <name evidence="8" type="ORF">SAMN04488516_10769</name>
</gene>
<keyword evidence="9" id="KW-1185">Reference proteome</keyword>
<dbReference type="SUPFAM" id="SSF81606">
    <property type="entry name" value="PP2C-like"/>
    <property type="match status" value="1"/>
</dbReference>
<evidence type="ECO:0000259" key="7">
    <source>
        <dbReference type="PROSITE" id="PS50110"/>
    </source>
</evidence>
<keyword evidence="1 6" id="KW-0597">Phosphoprotein</keyword>
<dbReference type="CDD" id="cd19920">
    <property type="entry name" value="REC_PA4781-like"/>
    <property type="match status" value="1"/>
</dbReference>
<dbReference type="Proteomes" id="UP000199602">
    <property type="component" value="Unassembled WGS sequence"/>
</dbReference>
<evidence type="ECO:0000256" key="6">
    <source>
        <dbReference type="PROSITE-ProRule" id="PRU00169"/>
    </source>
</evidence>
<evidence type="ECO:0000313" key="9">
    <source>
        <dbReference type="Proteomes" id="UP000199602"/>
    </source>
</evidence>
<dbReference type="Gene3D" id="3.60.40.10">
    <property type="entry name" value="PPM-type phosphatase domain"/>
    <property type="match status" value="1"/>
</dbReference>
<keyword evidence="5" id="KW-0804">Transcription</keyword>
<dbReference type="InterPro" id="IPR011006">
    <property type="entry name" value="CheY-like_superfamily"/>
</dbReference>
<dbReference type="SMART" id="SM00448">
    <property type="entry name" value="REC"/>
    <property type="match status" value="1"/>
</dbReference>
<evidence type="ECO:0000256" key="4">
    <source>
        <dbReference type="ARBA" id="ARBA00023125"/>
    </source>
</evidence>
<dbReference type="GO" id="GO:0000976">
    <property type="term" value="F:transcription cis-regulatory region binding"/>
    <property type="evidence" value="ECO:0007669"/>
    <property type="project" value="TreeGrafter"/>
</dbReference>
<keyword evidence="2" id="KW-0902">Two-component regulatory system</keyword>
<feature type="modified residue" description="4-aspartylphosphate" evidence="6">
    <location>
        <position position="56"/>
    </location>
</feature>
<dbReference type="InterPro" id="IPR001789">
    <property type="entry name" value="Sig_transdc_resp-reg_receiver"/>
</dbReference>
<feature type="domain" description="Response regulatory" evidence="7">
    <location>
        <begin position="7"/>
        <end position="123"/>
    </location>
</feature>
<evidence type="ECO:0000256" key="2">
    <source>
        <dbReference type="ARBA" id="ARBA00023012"/>
    </source>
</evidence>
<dbReference type="STRING" id="206665.SAMN04488516_10769"/>
<dbReference type="Gene3D" id="3.40.50.2300">
    <property type="match status" value="1"/>
</dbReference>
<dbReference type="Pfam" id="PF07228">
    <property type="entry name" value="SpoIIE"/>
    <property type="match status" value="1"/>
</dbReference>
<dbReference type="OrthoDB" id="20101at2"/>
<keyword evidence="3" id="KW-0805">Transcription regulation</keyword>
<dbReference type="AlphaFoldDB" id="A0A1H0EDM9"/>
<evidence type="ECO:0000256" key="5">
    <source>
        <dbReference type="ARBA" id="ARBA00023163"/>
    </source>
</evidence>
<dbReference type="RefSeq" id="WP_092065553.1">
    <property type="nucleotide sequence ID" value="NZ_FNIN01000007.1"/>
</dbReference>
<name>A0A1H0EDM9_9BACT</name>
<evidence type="ECO:0000256" key="1">
    <source>
        <dbReference type="ARBA" id="ARBA00022553"/>
    </source>
</evidence>
<organism evidence="8 9">
    <name type="scientific">Desulfonauticus submarinus</name>
    <dbReference type="NCBI Taxonomy" id="206665"/>
    <lineage>
        <taxon>Bacteria</taxon>
        <taxon>Pseudomonadati</taxon>
        <taxon>Thermodesulfobacteriota</taxon>
        <taxon>Desulfovibrionia</taxon>
        <taxon>Desulfovibrionales</taxon>
        <taxon>Desulfonauticaceae</taxon>
        <taxon>Desulfonauticus</taxon>
    </lineage>
</organism>
<dbReference type="InterPro" id="IPR036457">
    <property type="entry name" value="PPM-type-like_dom_sf"/>
</dbReference>
<dbReference type="GO" id="GO:0000156">
    <property type="term" value="F:phosphorelay response regulator activity"/>
    <property type="evidence" value="ECO:0007669"/>
    <property type="project" value="TreeGrafter"/>
</dbReference>